<protein>
    <submittedName>
        <fullName evidence="3">Acyltransferase family protein</fullName>
    </submittedName>
</protein>
<organism evidence="3 4">
    <name type="scientific">Pseudohoeflea coraliihabitans</name>
    <dbReference type="NCBI Taxonomy" id="2860393"/>
    <lineage>
        <taxon>Bacteria</taxon>
        <taxon>Pseudomonadati</taxon>
        <taxon>Pseudomonadota</taxon>
        <taxon>Alphaproteobacteria</taxon>
        <taxon>Hyphomicrobiales</taxon>
        <taxon>Rhizobiaceae</taxon>
        <taxon>Pseudohoeflea</taxon>
    </lineage>
</organism>
<feature type="transmembrane region" description="Helical" evidence="1">
    <location>
        <begin position="214"/>
        <end position="234"/>
    </location>
</feature>
<evidence type="ECO:0000313" key="3">
    <source>
        <dbReference type="EMBL" id="MBW3095864.1"/>
    </source>
</evidence>
<dbReference type="PANTHER" id="PTHR36927">
    <property type="entry name" value="BLR4337 PROTEIN"/>
    <property type="match status" value="1"/>
</dbReference>
<feature type="transmembrane region" description="Helical" evidence="1">
    <location>
        <begin position="87"/>
        <end position="112"/>
    </location>
</feature>
<evidence type="ECO:0000313" key="4">
    <source>
        <dbReference type="Proteomes" id="UP001430804"/>
    </source>
</evidence>
<dbReference type="InterPro" id="IPR050623">
    <property type="entry name" value="Glucan_succinyl_AcylTrfase"/>
</dbReference>
<gene>
    <name evidence="3" type="ORF">KY465_01075</name>
</gene>
<keyword evidence="1" id="KW-1133">Transmembrane helix</keyword>
<keyword evidence="1" id="KW-0812">Transmembrane</keyword>
<feature type="transmembrane region" description="Helical" evidence="1">
    <location>
        <begin position="53"/>
        <end position="75"/>
    </location>
</feature>
<keyword evidence="1" id="KW-0472">Membrane</keyword>
<dbReference type="PANTHER" id="PTHR36927:SF1">
    <property type="entry name" value="MDO-LIKE PROTEIN"/>
    <property type="match status" value="1"/>
</dbReference>
<sequence length="391" mass="43147">MKDAQREHFWDFTRAFYLLLGIPFHAAVTYSLHHDWAIPSPVRDPLMSAVADTLHTFRMPGFFVIAGYFSLMLLMRQEARDWAMSRLVRLGLPLLTATLTILPVQMLIQVWFESLTGSLPAGAFWTTFIARLTRFDEPWISHLWFLYSLLAFSAALAFGAAVIGQARFVRWYRQAFEFAFAHRWLSLAGLALISVGCAVVLPLVYALGGDKMPALIGYIQYFPFFFLGAALFASPVLKARYTGLGAAALIGGAVLLVVAMATPARIWAHGVVILAGLIGAVLITGFIAAMARRYCDRPSLRVRQLADASFSIYLFHHPIIMALATVFALTDWPPVAEFLIVVPVAAIASYGCHLLVASNRVTALLYNGIRMKRATDGPRLPVAGVLVSPER</sequence>
<feature type="transmembrane region" description="Helical" evidence="1">
    <location>
        <begin position="241"/>
        <end position="260"/>
    </location>
</feature>
<name>A0ABS6WLB6_9HYPH</name>
<proteinExistence type="predicted"/>
<dbReference type="GO" id="GO:0016746">
    <property type="term" value="F:acyltransferase activity"/>
    <property type="evidence" value="ECO:0007669"/>
    <property type="project" value="UniProtKB-KW"/>
</dbReference>
<keyword evidence="3" id="KW-0012">Acyltransferase</keyword>
<reference evidence="3" key="1">
    <citation type="submission" date="2021-07" db="EMBL/GenBank/DDBJ databases">
        <title>Pseudohoeflea marina sp. nov. a polyhydroxyalcanoate-producing bacterium.</title>
        <authorList>
            <person name="Zheng W."/>
            <person name="Yu S."/>
            <person name="Huang Y."/>
        </authorList>
    </citation>
    <scope>NUCLEOTIDE SEQUENCE</scope>
    <source>
        <strain evidence="3">DP4N28-3</strain>
    </source>
</reference>
<evidence type="ECO:0000256" key="1">
    <source>
        <dbReference type="SAM" id="Phobius"/>
    </source>
</evidence>
<feature type="domain" description="Acyltransferase 3" evidence="2">
    <location>
        <begin position="8"/>
        <end position="351"/>
    </location>
</feature>
<feature type="transmembrane region" description="Helical" evidence="1">
    <location>
        <begin position="144"/>
        <end position="163"/>
    </location>
</feature>
<comment type="caution">
    <text evidence="3">The sequence shown here is derived from an EMBL/GenBank/DDBJ whole genome shotgun (WGS) entry which is preliminary data.</text>
</comment>
<dbReference type="EMBL" id="JAHWQX010000001">
    <property type="protein sequence ID" value="MBW3095864.1"/>
    <property type="molecule type" value="Genomic_DNA"/>
</dbReference>
<feature type="transmembrane region" description="Helical" evidence="1">
    <location>
        <begin position="12"/>
        <end position="33"/>
    </location>
</feature>
<feature type="transmembrane region" description="Helical" evidence="1">
    <location>
        <begin position="266"/>
        <end position="289"/>
    </location>
</feature>
<evidence type="ECO:0000259" key="2">
    <source>
        <dbReference type="Pfam" id="PF01757"/>
    </source>
</evidence>
<dbReference type="Proteomes" id="UP001430804">
    <property type="component" value="Unassembled WGS sequence"/>
</dbReference>
<keyword evidence="3" id="KW-0808">Transferase</keyword>
<dbReference type="RefSeq" id="WP_219157575.1">
    <property type="nucleotide sequence ID" value="NZ_JAHWQX010000001.1"/>
</dbReference>
<dbReference type="Pfam" id="PF01757">
    <property type="entry name" value="Acyl_transf_3"/>
    <property type="match status" value="1"/>
</dbReference>
<accession>A0ABS6WLB6</accession>
<feature type="transmembrane region" description="Helical" evidence="1">
    <location>
        <begin position="310"/>
        <end position="329"/>
    </location>
</feature>
<feature type="transmembrane region" description="Helical" evidence="1">
    <location>
        <begin position="184"/>
        <end position="208"/>
    </location>
</feature>
<feature type="transmembrane region" description="Helical" evidence="1">
    <location>
        <begin position="335"/>
        <end position="356"/>
    </location>
</feature>
<keyword evidence="4" id="KW-1185">Reference proteome</keyword>
<dbReference type="InterPro" id="IPR002656">
    <property type="entry name" value="Acyl_transf_3_dom"/>
</dbReference>